<reference evidence="2 3" key="1">
    <citation type="submission" date="2018-04" db="EMBL/GenBank/DDBJ databases">
        <authorList>
            <person name="Vogel A."/>
        </authorList>
    </citation>
    <scope>NUCLEOTIDE SEQUENCE [LARGE SCALE GENOMIC DNA]</scope>
</reference>
<accession>A0A484KB87</accession>
<evidence type="ECO:0000256" key="1">
    <source>
        <dbReference type="SAM" id="MobiDB-lite"/>
    </source>
</evidence>
<feature type="compositionally biased region" description="Pro residues" evidence="1">
    <location>
        <begin position="1"/>
        <end position="17"/>
    </location>
</feature>
<evidence type="ECO:0000313" key="2">
    <source>
        <dbReference type="EMBL" id="VFQ61114.1"/>
    </source>
</evidence>
<dbReference type="GO" id="GO:0003676">
    <property type="term" value="F:nucleic acid binding"/>
    <property type="evidence" value="ECO:0007669"/>
    <property type="project" value="InterPro"/>
</dbReference>
<proteinExistence type="predicted"/>
<dbReference type="Proteomes" id="UP000595140">
    <property type="component" value="Unassembled WGS sequence"/>
</dbReference>
<dbReference type="OrthoDB" id="1734867at2759"/>
<gene>
    <name evidence="2" type="ORF">CCAM_LOCUS2890</name>
</gene>
<evidence type="ECO:0008006" key="4">
    <source>
        <dbReference type="Google" id="ProtNLM"/>
    </source>
</evidence>
<dbReference type="AlphaFoldDB" id="A0A484KB87"/>
<dbReference type="InterPro" id="IPR036397">
    <property type="entry name" value="RNaseH_sf"/>
</dbReference>
<protein>
    <recommendedName>
        <fullName evidence="4">Transposase Tc1-like domain-containing protein</fullName>
    </recommendedName>
</protein>
<organism evidence="2 3">
    <name type="scientific">Cuscuta campestris</name>
    <dbReference type="NCBI Taxonomy" id="132261"/>
    <lineage>
        <taxon>Eukaryota</taxon>
        <taxon>Viridiplantae</taxon>
        <taxon>Streptophyta</taxon>
        <taxon>Embryophyta</taxon>
        <taxon>Tracheophyta</taxon>
        <taxon>Spermatophyta</taxon>
        <taxon>Magnoliopsida</taxon>
        <taxon>eudicotyledons</taxon>
        <taxon>Gunneridae</taxon>
        <taxon>Pentapetalae</taxon>
        <taxon>asterids</taxon>
        <taxon>lamiids</taxon>
        <taxon>Solanales</taxon>
        <taxon>Convolvulaceae</taxon>
        <taxon>Cuscuteae</taxon>
        <taxon>Cuscuta</taxon>
        <taxon>Cuscuta subgen. Grammica</taxon>
        <taxon>Cuscuta sect. Cleistogrammica</taxon>
    </lineage>
</organism>
<dbReference type="PANTHER" id="PTHR47169:SF2">
    <property type="entry name" value="OS01G0541250 PROTEIN"/>
    <property type="match status" value="1"/>
</dbReference>
<feature type="region of interest" description="Disordered" evidence="1">
    <location>
        <begin position="1"/>
        <end position="28"/>
    </location>
</feature>
<sequence>MVLSPPPPPPLLQPPPQTTAAPPLPREKYKSRMLQAGPFERLPIRFQAAQIQSRTSTNLKKNEIELLKVTQMIENYAQRGQINNLAAQFNVSRKIVSTIWAIAKKQLEQGVAINVRSRFIANSGRKRIVMDAQAIAETPLRNMTTIKSLAAAIGKPKSTVHEWIKKDCHIWGKTEWPGQGVAINVRSRFIANSGRKRIVMDAQAIAETPLRNMTTIKSLAAAIGKPKSTVHEWIKKGMLRSHSNAIKPYLTDANKVARLRFCLNQVERDSMPLQPRFNSFHNVLHIDEKWFFMSKTSQRFYLLPDEVDPYRTCKSKRFITKVMFLCVVGRPLITDDGEVLWDGKVGIFHFSELVKAKKRARTGTKELWR</sequence>
<dbReference type="EMBL" id="OOIL02000126">
    <property type="protein sequence ID" value="VFQ61114.1"/>
    <property type="molecule type" value="Genomic_DNA"/>
</dbReference>
<dbReference type="PANTHER" id="PTHR47169">
    <property type="entry name" value="OS01G0541250 PROTEIN"/>
    <property type="match status" value="1"/>
</dbReference>
<keyword evidence="3" id="KW-1185">Reference proteome</keyword>
<evidence type="ECO:0000313" key="3">
    <source>
        <dbReference type="Proteomes" id="UP000595140"/>
    </source>
</evidence>
<dbReference type="Gene3D" id="3.30.420.10">
    <property type="entry name" value="Ribonuclease H-like superfamily/Ribonuclease H"/>
    <property type="match status" value="1"/>
</dbReference>
<name>A0A484KB87_9ASTE</name>